<protein>
    <submittedName>
        <fullName evidence="3">Uncharacterized protein</fullName>
    </submittedName>
</protein>
<evidence type="ECO:0000313" key="3">
    <source>
        <dbReference type="EMBL" id="MCX7538213.1"/>
    </source>
</evidence>
<dbReference type="Proteomes" id="UP001070238">
    <property type="component" value="Unassembled WGS sequence"/>
</dbReference>
<evidence type="ECO:0000256" key="1">
    <source>
        <dbReference type="SAM" id="MobiDB-lite"/>
    </source>
</evidence>
<keyword evidence="2" id="KW-0472">Membrane</keyword>
<feature type="region of interest" description="Disordered" evidence="1">
    <location>
        <begin position="331"/>
        <end position="354"/>
    </location>
</feature>
<proteinExistence type="predicted"/>
<sequence length="940" mass="103432">MELTVLISRGTFANGVRQILEDFALLGLVKDIVWIDVDTFEDQHSTVTSMGVGETPFVERETLQHALQRFHPDTISFGCVNVVDEEDGTVNRRMFRRLTDPFFNAGLDEGITRTNLMITRVGGRTDDELPVFEDCVNLLLAPEDSLGPNNNAVTFDVDSSAEDFMLHCAAGVTSVFGAWFGIEGNPTHDFPRSRDGNFHLVRSYYRRIDAQAVQQQLKFGILDTGTNPRPASSVGGRLVYGDYAPDKEKFTKTATDEFMHHHRDQLRGPRVNPKVEGTQRITAGKALGTFMKTFAVNFVSHPVRVFGTLTAEGRRSAELKLQEKLYGMSGSRIQVGGDPRGVNPGSRGSAPRARAVRDDELARELRGMWRTYVNMSLTMIDGKPRSIGQDPRPRLPVAVQVPSAPDEARVAHSANDVVPGPGCHFGRDLPHHLLNRINMSSVAPYDIAAADRFQKSLGDPTIGQGRNIPKIINSFHTWRDEHSDSFANLVGRSILGTGTDLRREHEDRERRLAELRAQRRTDVEHSTFASAMRWLGWVTVLSLIGFLLAWWGGNQMFGGDETQPDPLWLAALNSASGSTLARYFGGWLVMWLVFFSLQIVALTGEEIRLLNRRDQYLSDLRAAEMNLEACELGIRRCEVAYNQFLAVSDIVGSVVQYPFGTVRAAAVDTVCPATRLPDSVLLAEARPDESVIQAVAQRYRVGIYQTGWLDECFRKAEQRVVAEIDESEGRIDNDVNTDALLSQLGRGSGSLLDVVSHHMSDPGFFGVDRSQDRWERISAALQTDARRQQLLRPLATTDGKVLGEDRLVDFPAVKDSGRFNGTFITHQGRVANFHGVYSGTIVSGTSPLDCLGSSQVLVQLSGSGNRSYLALRDSDPREETGVGLTALDFDLDALSTEQDGSATGAGFGQGQFPAGGPGATGRHAADDGFSFLDSDLTKDL</sequence>
<evidence type="ECO:0000256" key="2">
    <source>
        <dbReference type="SAM" id="Phobius"/>
    </source>
</evidence>
<name>A0A9Q4CD70_9CORY</name>
<gene>
    <name evidence="3" type="ORF">OS123_06620</name>
</gene>
<evidence type="ECO:0000313" key="4">
    <source>
        <dbReference type="Proteomes" id="UP001070238"/>
    </source>
</evidence>
<reference evidence="3" key="1">
    <citation type="submission" date="2022-11" db="EMBL/GenBank/DDBJ databases">
        <title>Corynebacterium sp. isolated from Penguins.</title>
        <authorList>
            <person name="Sedlar K."/>
            <person name="Svec P."/>
        </authorList>
    </citation>
    <scope>NUCLEOTIDE SEQUENCE</scope>
    <source>
        <strain evidence="3">P5875</strain>
    </source>
</reference>
<feature type="compositionally biased region" description="Gly residues" evidence="1">
    <location>
        <begin position="903"/>
        <end position="919"/>
    </location>
</feature>
<organism evidence="3 4">
    <name type="scientific">Corynebacterium antarcticum</name>
    <dbReference type="NCBI Taxonomy" id="2800405"/>
    <lineage>
        <taxon>Bacteria</taxon>
        <taxon>Bacillati</taxon>
        <taxon>Actinomycetota</taxon>
        <taxon>Actinomycetes</taxon>
        <taxon>Mycobacteriales</taxon>
        <taxon>Corynebacteriaceae</taxon>
        <taxon>Corynebacterium</taxon>
    </lineage>
</organism>
<keyword evidence="2" id="KW-1133">Transmembrane helix</keyword>
<feature type="region of interest" description="Disordered" evidence="1">
    <location>
        <begin position="900"/>
        <end position="940"/>
    </location>
</feature>
<feature type="transmembrane region" description="Helical" evidence="2">
    <location>
        <begin position="534"/>
        <end position="552"/>
    </location>
</feature>
<accession>A0A9Q4CD70</accession>
<keyword evidence="2" id="KW-0812">Transmembrane</keyword>
<feature type="transmembrane region" description="Helical" evidence="2">
    <location>
        <begin position="584"/>
        <end position="603"/>
    </location>
</feature>
<dbReference type="EMBL" id="JAPMKX010000002">
    <property type="protein sequence ID" value="MCX7538213.1"/>
    <property type="molecule type" value="Genomic_DNA"/>
</dbReference>
<comment type="caution">
    <text evidence="3">The sequence shown here is derived from an EMBL/GenBank/DDBJ whole genome shotgun (WGS) entry which is preliminary data.</text>
</comment>
<dbReference type="RefSeq" id="WP_267169394.1">
    <property type="nucleotide sequence ID" value="NZ_JAPMKX010000002.1"/>
</dbReference>
<dbReference type="AlphaFoldDB" id="A0A9Q4CD70"/>